<dbReference type="EMBL" id="VTTN01000013">
    <property type="protein sequence ID" value="KAA0592962.1"/>
    <property type="molecule type" value="Genomic_DNA"/>
</dbReference>
<dbReference type="Proteomes" id="UP000324927">
    <property type="component" value="Unassembled WGS sequence"/>
</dbReference>
<evidence type="ECO:0000313" key="2">
    <source>
        <dbReference type="Proteomes" id="UP000324927"/>
    </source>
</evidence>
<organism evidence="1 2">
    <name type="scientific">Azospirillum lipoferum</name>
    <dbReference type="NCBI Taxonomy" id="193"/>
    <lineage>
        <taxon>Bacteria</taxon>
        <taxon>Pseudomonadati</taxon>
        <taxon>Pseudomonadota</taxon>
        <taxon>Alphaproteobacteria</taxon>
        <taxon>Rhodospirillales</taxon>
        <taxon>Azospirillaceae</taxon>
        <taxon>Azospirillum</taxon>
    </lineage>
</organism>
<proteinExistence type="predicted"/>
<dbReference type="OrthoDB" id="8482078at2"/>
<evidence type="ECO:0000313" key="1">
    <source>
        <dbReference type="EMBL" id="KAA0592962.1"/>
    </source>
</evidence>
<sequence length="72" mass="8831">MMFKDMKRARRRHDLARMKAKVRRAWNQGPEADRFANHMAWCARGCCANPRRFWSELTMQEIRQDVRDRYSE</sequence>
<keyword evidence="2" id="KW-1185">Reference proteome</keyword>
<dbReference type="RefSeq" id="WP_149233956.1">
    <property type="nucleotide sequence ID" value="NZ_JALJXJ010000015.1"/>
</dbReference>
<accession>A0A5A9GGV9</accession>
<dbReference type="AlphaFoldDB" id="A0A5A9GGV9"/>
<comment type="caution">
    <text evidence="1">The sequence shown here is derived from an EMBL/GenBank/DDBJ whole genome shotgun (WGS) entry which is preliminary data.</text>
</comment>
<reference evidence="1 2" key="1">
    <citation type="submission" date="2019-08" db="EMBL/GenBank/DDBJ databases">
        <authorList>
            <person name="Grouzdev D."/>
            <person name="Tikhonova E."/>
            <person name="Kravchenko I."/>
        </authorList>
    </citation>
    <scope>NUCLEOTIDE SEQUENCE [LARGE SCALE GENOMIC DNA]</scope>
    <source>
        <strain evidence="1 2">59b</strain>
    </source>
</reference>
<name>A0A5A9GGV9_AZOLI</name>
<protein>
    <submittedName>
        <fullName evidence="1">Uncharacterized protein</fullName>
    </submittedName>
</protein>
<gene>
    <name evidence="1" type="ORF">FZ942_25910</name>
</gene>